<keyword evidence="5" id="KW-0418">Kinase</keyword>
<evidence type="ECO:0000256" key="9">
    <source>
        <dbReference type="SAM" id="MobiDB-lite"/>
    </source>
</evidence>
<dbReference type="InterPro" id="IPR027417">
    <property type="entry name" value="P-loop_NTPase"/>
</dbReference>
<dbReference type="InterPro" id="IPR025669">
    <property type="entry name" value="AAA_dom"/>
</dbReference>
<feature type="region of interest" description="Disordered" evidence="9">
    <location>
        <begin position="16"/>
        <end position="63"/>
    </location>
</feature>
<keyword evidence="7" id="KW-0829">Tyrosine-protein kinase</keyword>
<evidence type="ECO:0000256" key="1">
    <source>
        <dbReference type="ARBA" id="ARBA00007316"/>
    </source>
</evidence>
<comment type="similarity">
    <text evidence="1">Belongs to the CpsD/CapB family.</text>
</comment>
<evidence type="ECO:0000313" key="12">
    <source>
        <dbReference type="Proteomes" id="UP001467690"/>
    </source>
</evidence>
<keyword evidence="3" id="KW-0808">Transferase</keyword>
<feature type="domain" description="AAA" evidence="10">
    <location>
        <begin position="119"/>
        <end position="281"/>
    </location>
</feature>
<dbReference type="Proteomes" id="UP001467690">
    <property type="component" value="Unassembled WGS sequence"/>
</dbReference>
<proteinExistence type="inferred from homology"/>
<feature type="compositionally biased region" description="Polar residues" evidence="9">
    <location>
        <begin position="30"/>
        <end position="46"/>
    </location>
</feature>
<evidence type="ECO:0000256" key="5">
    <source>
        <dbReference type="ARBA" id="ARBA00022777"/>
    </source>
</evidence>
<dbReference type="EC" id="2.7.10.2" evidence="2"/>
<keyword evidence="4" id="KW-0547">Nucleotide-binding</keyword>
<sequence>MSTIEKALAKQKLAKSAAPIEAKDSAPEDSVQSSADDTVGSENTVLASEKTKAPFERDDMDGKQSDKILDLPLEALDEMGYVSLSSKRKLVNEELRAIKRRLLNNAFGSLSKTLPSANLITVSSTRPGEGKSFTAINLALSIALEQDKTVLLVDADVLKPSISKKLGVKDKVSVGLMEYLLDEVDDVRDIIYRTNVENLRFIPAGRQSHLSTELLASQKMADLADQFVKRYPDRVVIMDSPPLLGINETVVLANLAGQIIIVVEEESTRLGELKQAIEQLDKDKAIGFVVNKAKKNNSASGYGYGYAYAYANHK</sequence>
<evidence type="ECO:0000256" key="8">
    <source>
        <dbReference type="ARBA" id="ARBA00051245"/>
    </source>
</evidence>
<comment type="caution">
    <text evidence="11">The sequence shown here is derived from an EMBL/GenBank/DDBJ whole genome shotgun (WGS) entry which is preliminary data.</text>
</comment>
<name>A0ABV1RG28_9ALTE</name>
<evidence type="ECO:0000256" key="7">
    <source>
        <dbReference type="ARBA" id="ARBA00023137"/>
    </source>
</evidence>
<evidence type="ECO:0000313" key="11">
    <source>
        <dbReference type="EMBL" id="MER2491849.1"/>
    </source>
</evidence>
<keyword evidence="12" id="KW-1185">Reference proteome</keyword>
<dbReference type="Pfam" id="PF13614">
    <property type="entry name" value="AAA_31"/>
    <property type="match status" value="1"/>
</dbReference>
<dbReference type="RefSeq" id="WP_350401428.1">
    <property type="nucleotide sequence ID" value="NZ_JBELOE010000152.1"/>
</dbReference>
<dbReference type="InterPro" id="IPR005702">
    <property type="entry name" value="Wzc-like_C"/>
</dbReference>
<accession>A0ABV1RG28</accession>
<dbReference type="CDD" id="cd05387">
    <property type="entry name" value="BY-kinase"/>
    <property type="match status" value="1"/>
</dbReference>
<dbReference type="NCBIfam" id="TIGR03018">
    <property type="entry name" value="pepcterm_TyrKin"/>
    <property type="match status" value="1"/>
</dbReference>
<dbReference type="SUPFAM" id="SSF52540">
    <property type="entry name" value="P-loop containing nucleoside triphosphate hydrolases"/>
    <property type="match status" value="1"/>
</dbReference>
<evidence type="ECO:0000256" key="2">
    <source>
        <dbReference type="ARBA" id="ARBA00011903"/>
    </source>
</evidence>
<dbReference type="Gene3D" id="3.40.50.300">
    <property type="entry name" value="P-loop containing nucleotide triphosphate hydrolases"/>
    <property type="match status" value="1"/>
</dbReference>
<dbReference type="PANTHER" id="PTHR32309">
    <property type="entry name" value="TYROSINE-PROTEIN KINASE"/>
    <property type="match status" value="1"/>
</dbReference>
<keyword evidence="6" id="KW-0067">ATP-binding</keyword>
<evidence type="ECO:0000256" key="6">
    <source>
        <dbReference type="ARBA" id="ARBA00022840"/>
    </source>
</evidence>
<dbReference type="InterPro" id="IPR050445">
    <property type="entry name" value="Bact_polysacc_biosynth/exp"/>
</dbReference>
<evidence type="ECO:0000259" key="10">
    <source>
        <dbReference type="Pfam" id="PF13614"/>
    </source>
</evidence>
<comment type="catalytic activity">
    <reaction evidence="8">
        <text>L-tyrosyl-[protein] + ATP = O-phospho-L-tyrosyl-[protein] + ADP + H(+)</text>
        <dbReference type="Rhea" id="RHEA:10596"/>
        <dbReference type="Rhea" id="RHEA-COMP:10136"/>
        <dbReference type="Rhea" id="RHEA-COMP:20101"/>
        <dbReference type="ChEBI" id="CHEBI:15378"/>
        <dbReference type="ChEBI" id="CHEBI:30616"/>
        <dbReference type="ChEBI" id="CHEBI:46858"/>
        <dbReference type="ChEBI" id="CHEBI:61978"/>
        <dbReference type="ChEBI" id="CHEBI:456216"/>
        <dbReference type="EC" id="2.7.10.2"/>
    </reaction>
</comment>
<organism evidence="11 12">
    <name type="scientific">Catenovulum sediminis</name>
    <dbReference type="NCBI Taxonomy" id="1740262"/>
    <lineage>
        <taxon>Bacteria</taxon>
        <taxon>Pseudomonadati</taxon>
        <taxon>Pseudomonadota</taxon>
        <taxon>Gammaproteobacteria</taxon>
        <taxon>Alteromonadales</taxon>
        <taxon>Alteromonadaceae</taxon>
        <taxon>Catenovulum</taxon>
    </lineage>
</organism>
<reference evidence="11 12" key="1">
    <citation type="submission" date="2024-06" db="EMBL/GenBank/DDBJ databases">
        <authorList>
            <person name="Chen R.Y."/>
        </authorList>
    </citation>
    <scope>NUCLEOTIDE SEQUENCE [LARGE SCALE GENOMIC DNA]</scope>
    <source>
        <strain evidence="11 12">D2</strain>
    </source>
</reference>
<gene>
    <name evidence="11" type="ORF">ABS311_08125</name>
</gene>
<dbReference type="EMBL" id="JBELOE010000152">
    <property type="protein sequence ID" value="MER2491849.1"/>
    <property type="molecule type" value="Genomic_DNA"/>
</dbReference>
<evidence type="ECO:0000256" key="3">
    <source>
        <dbReference type="ARBA" id="ARBA00022679"/>
    </source>
</evidence>
<evidence type="ECO:0000256" key="4">
    <source>
        <dbReference type="ARBA" id="ARBA00022741"/>
    </source>
</evidence>
<dbReference type="PANTHER" id="PTHR32309:SF13">
    <property type="entry name" value="FERRIC ENTEROBACTIN TRANSPORT PROTEIN FEPE"/>
    <property type="match status" value="1"/>
</dbReference>
<feature type="compositionally biased region" description="Basic and acidic residues" evidence="9">
    <location>
        <begin position="49"/>
        <end position="63"/>
    </location>
</feature>
<protein>
    <recommendedName>
        <fullName evidence="2">non-specific protein-tyrosine kinase</fullName>
        <ecNumber evidence="2">2.7.10.2</ecNumber>
    </recommendedName>
</protein>